<gene>
    <name evidence="2" type="ORF">KDH_32060</name>
</gene>
<organism evidence="2 3">
    <name type="scientific">Dictyobacter halimunensis</name>
    <dbReference type="NCBI Taxonomy" id="3026934"/>
    <lineage>
        <taxon>Bacteria</taxon>
        <taxon>Bacillati</taxon>
        <taxon>Chloroflexota</taxon>
        <taxon>Ktedonobacteria</taxon>
        <taxon>Ktedonobacterales</taxon>
        <taxon>Dictyobacteraceae</taxon>
        <taxon>Dictyobacter</taxon>
    </lineage>
</organism>
<keyword evidence="3" id="KW-1185">Reference proteome</keyword>
<accession>A0ABQ6FVA1</accession>
<proteinExistence type="predicted"/>
<dbReference type="Gene3D" id="1.10.260.40">
    <property type="entry name" value="lambda repressor-like DNA-binding domains"/>
    <property type="match status" value="1"/>
</dbReference>
<evidence type="ECO:0000256" key="1">
    <source>
        <dbReference type="SAM" id="MobiDB-lite"/>
    </source>
</evidence>
<reference evidence="2 3" key="1">
    <citation type="submission" date="2023-02" db="EMBL/GenBank/DDBJ databases">
        <title>Dictyobacter halimunensis sp. nov., a new member of the class Ktedonobacteria from forest soil in a geothermal area.</title>
        <authorList>
            <person name="Rachmania M.K."/>
            <person name="Ningsih F."/>
            <person name="Sakai Y."/>
            <person name="Yabe S."/>
            <person name="Yokota A."/>
            <person name="Sjamsuridzal W."/>
        </authorList>
    </citation>
    <scope>NUCLEOTIDE SEQUENCE [LARGE SCALE GENOMIC DNA]</scope>
    <source>
        <strain evidence="2 3">S3.2.2.5</strain>
    </source>
</reference>
<feature type="compositionally biased region" description="Basic and acidic residues" evidence="1">
    <location>
        <begin position="89"/>
        <end position="102"/>
    </location>
</feature>
<feature type="region of interest" description="Disordered" evidence="1">
    <location>
        <begin position="89"/>
        <end position="108"/>
    </location>
</feature>
<dbReference type="Proteomes" id="UP001344906">
    <property type="component" value="Unassembled WGS sequence"/>
</dbReference>
<sequence>MLIMTISCQLRLMLARANVERARLGEPALSLRRLADESGVSLSVLAALHTGKNQRIDYTTIDHLLTYFSRYFRVTTDDLLNWEFPPEREKPRQYSEYDRDATQKSSYA</sequence>
<evidence type="ECO:0000313" key="2">
    <source>
        <dbReference type="EMBL" id="GLV56365.1"/>
    </source>
</evidence>
<comment type="caution">
    <text evidence="2">The sequence shown here is derived from an EMBL/GenBank/DDBJ whole genome shotgun (WGS) entry which is preliminary data.</text>
</comment>
<dbReference type="InterPro" id="IPR010982">
    <property type="entry name" value="Lambda_DNA-bd_dom_sf"/>
</dbReference>
<protein>
    <recommendedName>
        <fullName evidence="4">HTH cro/C1-type domain-containing protein</fullName>
    </recommendedName>
</protein>
<dbReference type="EMBL" id="BSRI01000002">
    <property type="protein sequence ID" value="GLV56365.1"/>
    <property type="molecule type" value="Genomic_DNA"/>
</dbReference>
<name>A0ABQ6FVA1_9CHLR</name>
<evidence type="ECO:0008006" key="4">
    <source>
        <dbReference type="Google" id="ProtNLM"/>
    </source>
</evidence>
<evidence type="ECO:0000313" key="3">
    <source>
        <dbReference type="Proteomes" id="UP001344906"/>
    </source>
</evidence>